<keyword evidence="8" id="KW-1185">Reference proteome</keyword>
<feature type="binding site" evidence="5">
    <location>
        <position position="191"/>
    </location>
    <ligand>
        <name>Zn(2+)</name>
        <dbReference type="ChEBI" id="CHEBI:29105"/>
    </ligand>
</feature>
<keyword evidence="5" id="KW-0479">Metal-binding</keyword>
<proteinExistence type="predicted"/>
<dbReference type="PANTHER" id="PTHR20855:SF3">
    <property type="entry name" value="LD03007P"/>
    <property type="match status" value="1"/>
</dbReference>
<organism evidence="7 8">
    <name type="scientific">Paracoccus aestuarii</name>
    <dbReference type="NCBI Taxonomy" id="453842"/>
    <lineage>
        <taxon>Bacteria</taxon>
        <taxon>Pseudomonadati</taxon>
        <taxon>Pseudomonadota</taxon>
        <taxon>Alphaproteobacteria</taxon>
        <taxon>Rhodobacterales</taxon>
        <taxon>Paracoccaceae</taxon>
        <taxon>Paracoccus</taxon>
    </lineage>
</organism>
<reference evidence="7 8" key="1">
    <citation type="submission" date="2018-09" db="EMBL/GenBank/DDBJ databases">
        <title>Paracoccus onubensis nov. sp. a moderate halophilic bacterium isolated from Gruta de las Maravillas (Aracena, Spain).</title>
        <authorList>
            <person name="Jurado V."/>
            <person name="Gutierrez-Patricio S."/>
            <person name="Gonzalez-Pimentel J.L."/>
            <person name="Laiz L."/>
            <person name="Saiz-Jimenez C."/>
        </authorList>
    </citation>
    <scope>NUCLEOTIDE SEQUENCE [LARGE SCALE GENOMIC DNA]</scope>
    <source>
        <strain evidence="7 8">DSM 19484</strain>
    </source>
</reference>
<keyword evidence="4 6" id="KW-0472">Membrane</keyword>
<keyword evidence="3 6" id="KW-1133">Transmembrane helix</keyword>
<gene>
    <name evidence="7" type="ORF">D3P06_16730</name>
</gene>
<dbReference type="InterPro" id="IPR004254">
    <property type="entry name" value="AdipoR/HlyIII-related"/>
</dbReference>
<evidence type="ECO:0000256" key="5">
    <source>
        <dbReference type="PIRSR" id="PIRSR604254-1"/>
    </source>
</evidence>
<keyword evidence="2 6" id="KW-0812">Transmembrane</keyword>
<feature type="transmembrane region" description="Helical" evidence="6">
    <location>
        <begin position="20"/>
        <end position="39"/>
    </location>
</feature>
<protein>
    <submittedName>
        <fullName evidence="7">Hly-III family protein</fullName>
    </submittedName>
</protein>
<name>A0A418ZQ74_9RHOB</name>
<comment type="subcellular location">
    <subcellularLocation>
        <location evidence="1">Membrane</location>
        <topology evidence="1">Multi-pass membrane protein</topology>
    </subcellularLocation>
</comment>
<sequence>MPQRAGYSRAETLSDMMVHAVGLAAALMAVPVLITLTWAQAGGLALVGVSIYGATLVAMILCSTLYNMAHSARWSEMLRQMDHSAIYLKIAGTYTAFALAAAQPAGWFLVWIWGCALLGAGLRSLAPNRFRGAAITLYLVMGWSGAVAGGALFADMSSRAFGLILAGGILYTAGFGFYVSPRLRFHRTIWHGFVMTASAVFFAAVMVHVLAGA</sequence>
<feature type="transmembrane region" description="Helical" evidence="6">
    <location>
        <begin position="86"/>
        <end position="102"/>
    </location>
</feature>
<dbReference type="OrthoDB" id="9813689at2"/>
<evidence type="ECO:0000256" key="1">
    <source>
        <dbReference type="ARBA" id="ARBA00004141"/>
    </source>
</evidence>
<dbReference type="Proteomes" id="UP000285530">
    <property type="component" value="Unassembled WGS sequence"/>
</dbReference>
<evidence type="ECO:0000313" key="8">
    <source>
        <dbReference type="Proteomes" id="UP000285530"/>
    </source>
</evidence>
<feature type="transmembrane region" description="Helical" evidence="6">
    <location>
        <begin position="45"/>
        <end position="66"/>
    </location>
</feature>
<feature type="transmembrane region" description="Helical" evidence="6">
    <location>
        <begin position="133"/>
        <end position="154"/>
    </location>
</feature>
<feature type="transmembrane region" description="Helical" evidence="6">
    <location>
        <begin position="160"/>
        <end position="180"/>
    </location>
</feature>
<dbReference type="GO" id="GO:0046872">
    <property type="term" value="F:metal ion binding"/>
    <property type="evidence" value="ECO:0007669"/>
    <property type="project" value="UniProtKB-KW"/>
</dbReference>
<feature type="transmembrane region" description="Helical" evidence="6">
    <location>
        <begin position="192"/>
        <end position="211"/>
    </location>
</feature>
<evidence type="ECO:0000313" key="7">
    <source>
        <dbReference type="EMBL" id="RJK97369.1"/>
    </source>
</evidence>
<dbReference type="Pfam" id="PF03006">
    <property type="entry name" value="HlyIII"/>
    <property type="match status" value="1"/>
</dbReference>
<evidence type="ECO:0000256" key="2">
    <source>
        <dbReference type="ARBA" id="ARBA00022692"/>
    </source>
</evidence>
<keyword evidence="5" id="KW-0862">Zinc</keyword>
<dbReference type="GO" id="GO:0016020">
    <property type="term" value="C:membrane"/>
    <property type="evidence" value="ECO:0007669"/>
    <property type="project" value="UniProtKB-SubCell"/>
</dbReference>
<accession>A0A418ZQ74</accession>
<evidence type="ECO:0000256" key="3">
    <source>
        <dbReference type="ARBA" id="ARBA00022989"/>
    </source>
</evidence>
<evidence type="ECO:0000256" key="4">
    <source>
        <dbReference type="ARBA" id="ARBA00023136"/>
    </source>
</evidence>
<dbReference type="AlphaFoldDB" id="A0A418ZQ74"/>
<evidence type="ECO:0000256" key="6">
    <source>
        <dbReference type="SAM" id="Phobius"/>
    </source>
</evidence>
<dbReference type="PANTHER" id="PTHR20855">
    <property type="entry name" value="ADIPOR/PROGESTIN RECEPTOR-RELATED"/>
    <property type="match status" value="1"/>
</dbReference>
<dbReference type="EMBL" id="QZEV01000135">
    <property type="protein sequence ID" value="RJK97369.1"/>
    <property type="molecule type" value="Genomic_DNA"/>
</dbReference>
<comment type="caution">
    <text evidence="7">The sequence shown here is derived from an EMBL/GenBank/DDBJ whole genome shotgun (WGS) entry which is preliminary data.</text>
</comment>